<sequence length="55" mass="6650">MYLKRTALYKNEHLLLINLHSMHNGRAIPKDIIKLHNKYFHNKYFHDALNSMTKL</sequence>
<evidence type="ECO:0000313" key="1">
    <source>
        <dbReference type="EMBL" id="ESA05858.1"/>
    </source>
</evidence>
<accession>U9THQ8</accession>
<reference evidence="1" key="1">
    <citation type="submission" date="2013-07" db="EMBL/GenBank/DDBJ databases">
        <title>The genome of an arbuscular mycorrhizal fungus provides insights into the evolution of the oldest plant symbiosis.</title>
        <authorList>
            <consortium name="DOE Joint Genome Institute"/>
            <person name="Tisserant E."/>
            <person name="Malbreil M."/>
            <person name="Kuo A."/>
            <person name="Kohler A."/>
            <person name="Symeonidi A."/>
            <person name="Balestrini R."/>
            <person name="Charron P."/>
            <person name="Duensing N."/>
            <person name="Frei-dit-Frey N."/>
            <person name="Gianinazzi-Pearson V."/>
            <person name="Gilbert B."/>
            <person name="Handa Y."/>
            <person name="Hijri M."/>
            <person name="Kaul R."/>
            <person name="Kawaguchi M."/>
            <person name="Krajinski F."/>
            <person name="Lammers P."/>
            <person name="Lapierre D."/>
            <person name="Masclaux F.G."/>
            <person name="Murat C."/>
            <person name="Morin E."/>
            <person name="Ndikumana S."/>
            <person name="Pagni M."/>
            <person name="Petitpierre D."/>
            <person name="Requena N."/>
            <person name="Rosikiewicz P."/>
            <person name="Riley R."/>
            <person name="Saito K."/>
            <person name="San Clemente H."/>
            <person name="Shapiro H."/>
            <person name="van Tuinen D."/>
            <person name="Becard G."/>
            <person name="Bonfante P."/>
            <person name="Paszkowski U."/>
            <person name="Shachar-Hill Y."/>
            <person name="Young J.P."/>
            <person name="Sanders I.R."/>
            <person name="Henrissat B."/>
            <person name="Rensing S.A."/>
            <person name="Grigoriev I.V."/>
            <person name="Corradi N."/>
            <person name="Roux C."/>
            <person name="Martin F."/>
        </authorList>
    </citation>
    <scope>NUCLEOTIDE SEQUENCE</scope>
    <source>
        <strain evidence="1">DAOM 197198</strain>
    </source>
</reference>
<organism evidence="1">
    <name type="scientific">Rhizophagus irregularis (strain DAOM 181602 / DAOM 197198 / MUCL 43194)</name>
    <name type="common">Arbuscular mycorrhizal fungus</name>
    <name type="synonym">Glomus intraradices</name>
    <dbReference type="NCBI Taxonomy" id="747089"/>
    <lineage>
        <taxon>Eukaryota</taxon>
        <taxon>Fungi</taxon>
        <taxon>Fungi incertae sedis</taxon>
        <taxon>Mucoromycota</taxon>
        <taxon>Glomeromycotina</taxon>
        <taxon>Glomeromycetes</taxon>
        <taxon>Glomerales</taxon>
        <taxon>Glomeraceae</taxon>
        <taxon>Rhizophagus</taxon>
    </lineage>
</organism>
<dbReference type="EMBL" id="KI292425">
    <property type="protein sequence ID" value="ESA05858.1"/>
    <property type="molecule type" value="Genomic_DNA"/>
</dbReference>
<proteinExistence type="predicted"/>
<dbReference type="AlphaFoldDB" id="U9THQ8"/>
<dbReference type="HOGENOM" id="CLU_3033551_0_0_1"/>
<protein>
    <submittedName>
        <fullName evidence="1">Uncharacterized protein</fullName>
    </submittedName>
</protein>
<gene>
    <name evidence="1" type="ORF">GLOINDRAFT_34960</name>
</gene>
<name>U9THQ8_RHIID</name>